<dbReference type="EMBL" id="VCLA01000018">
    <property type="protein sequence ID" value="MQS99047.1"/>
    <property type="molecule type" value="Genomic_DNA"/>
</dbReference>
<evidence type="ECO:0000313" key="2">
    <source>
        <dbReference type="EMBL" id="MQS99047.1"/>
    </source>
</evidence>
<organism evidence="2 3">
    <name type="scientific">Streptomyces jumonjinensis</name>
    <dbReference type="NCBI Taxonomy" id="1945"/>
    <lineage>
        <taxon>Bacteria</taxon>
        <taxon>Bacillati</taxon>
        <taxon>Actinomycetota</taxon>
        <taxon>Actinomycetes</taxon>
        <taxon>Kitasatosporales</taxon>
        <taxon>Streptomycetaceae</taxon>
        <taxon>Streptomyces</taxon>
    </lineage>
</organism>
<sequence length="267" mass="29347">MTASAPGLRRIVVARMKTAMTYRQNVLLLQVIVILNIFILSRLWTTLFEGRDTVAGMTLHTFLLYITVVNLQSWVFTDLTVNEYTYQRVRTGEVVFDLMRPIGFVPQMLAHMAGSHLFMVLSVVVALPVVLVVGTLGAPASPAALALYAPSLVFGYVISVLLAVLTSMVAFWTVETSGFTMLYRLINQFFAGTMLPVSLFPEPLRILAGLLPFQSTGYIPATIYVGRTEGDAALRALAVQGLWILILALATTAVWHRARRRVAVQGG</sequence>
<keyword evidence="1" id="KW-0472">Membrane</keyword>
<dbReference type="PANTHER" id="PTHR36832:SF1">
    <property type="entry name" value="SLR1174 PROTEIN"/>
    <property type="match status" value="1"/>
</dbReference>
<dbReference type="InterPro" id="IPR010390">
    <property type="entry name" value="ABC-2_transporter-like"/>
</dbReference>
<evidence type="ECO:0000313" key="3">
    <source>
        <dbReference type="Proteomes" id="UP000419138"/>
    </source>
</evidence>
<feature type="transmembrane region" description="Helical" evidence="1">
    <location>
        <begin position="117"/>
        <end position="140"/>
    </location>
</feature>
<protein>
    <recommendedName>
        <fullName evidence="4">ABC transporter permease</fullName>
    </recommendedName>
</protein>
<feature type="transmembrane region" description="Helical" evidence="1">
    <location>
        <begin position="152"/>
        <end position="174"/>
    </location>
</feature>
<dbReference type="AlphaFoldDB" id="A0A646KA96"/>
<proteinExistence type="predicted"/>
<evidence type="ECO:0008006" key="4">
    <source>
        <dbReference type="Google" id="ProtNLM"/>
    </source>
</evidence>
<dbReference type="RefSeq" id="WP_153520771.1">
    <property type="nucleotide sequence ID" value="NZ_JBEPDZ010000016.1"/>
</dbReference>
<dbReference type="OrthoDB" id="62003at2"/>
<reference evidence="2 3" key="1">
    <citation type="submission" date="2019-05" db="EMBL/GenBank/DDBJ databases">
        <title>Comparative genomics and metabolomics analyses of clavulanic acid producing Streptomyces species provides insight into specialized metabolism and evolution of beta-lactam biosynthetic gene clusters.</title>
        <authorList>
            <person name="Moore M.A."/>
            <person name="Cruz-Morales P."/>
            <person name="Barona Gomez F."/>
            <person name="Kapil T."/>
        </authorList>
    </citation>
    <scope>NUCLEOTIDE SEQUENCE [LARGE SCALE GENOMIC DNA]</scope>
    <source>
        <strain evidence="2 3">NRRL 5741</strain>
    </source>
</reference>
<evidence type="ECO:0000256" key="1">
    <source>
        <dbReference type="SAM" id="Phobius"/>
    </source>
</evidence>
<keyword evidence="3" id="KW-1185">Reference proteome</keyword>
<comment type="caution">
    <text evidence="2">The sequence shown here is derived from an EMBL/GenBank/DDBJ whole genome shotgun (WGS) entry which is preliminary data.</text>
</comment>
<dbReference type="Proteomes" id="UP000419138">
    <property type="component" value="Unassembled WGS sequence"/>
</dbReference>
<feature type="transmembrane region" description="Helical" evidence="1">
    <location>
        <begin position="232"/>
        <end position="255"/>
    </location>
</feature>
<feature type="transmembrane region" description="Helical" evidence="1">
    <location>
        <begin position="25"/>
        <end position="45"/>
    </location>
</feature>
<keyword evidence="1" id="KW-0812">Transmembrane</keyword>
<keyword evidence="1" id="KW-1133">Transmembrane helix</keyword>
<name>A0A646KA96_STRJU</name>
<dbReference type="Pfam" id="PF06182">
    <property type="entry name" value="ABC2_membrane_6"/>
    <property type="match status" value="1"/>
</dbReference>
<dbReference type="PANTHER" id="PTHR36832">
    <property type="entry name" value="SLR1174 PROTEIN-RELATED"/>
    <property type="match status" value="1"/>
</dbReference>
<gene>
    <name evidence="2" type="ORF">FF041_02180</name>
</gene>
<accession>A0A646KA96</accession>
<feature type="transmembrane region" description="Helical" evidence="1">
    <location>
        <begin position="57"/>
        <end position="81"/>
    </location>
</feature>